<keyword evidence="6" id="KW-0186">Copper</keyword>
<dbReference type="GO" id="GO:0005507">
    <property type="term" value="F:copper ion binding"/>
    <property type="evidence" value="ECO:0007669"/>
    <property type="project" value="InterPro"/>
</dbReference>
<protein>
    <submittedName>
        <fullName evidence="9">Copper resistance protein CopC</fullName>
    </submittedName>
</protein>
<accession>A0A371B136</accession>
<dbReference type="Pfam" id="PF04234">
    <property type="entry name" value="CopC"/>
    <property type="match status" value="1"/>
</dbReference>
<name>A0A371B136_9BRAD</name>
<keyword evidence="3" id="KW-0479">Metal-binding</keyword>
<evidence type="ECO:0000256" key="4">
    <source>
        <dbReference type="ARBA" id="ARBA00022729"/>
    </source>
</evidence>
<evidence type="ECO:0000256" key="5">
    <source>
        <dbReference type="ARBA" id="ARBA00022764"/>
    </source>
</evidence>
<evidence type="ECO:0000256" key="7">
    <source>
        <dbReference type="SAM" id="SignalP"/>
    </source>
</evidence>
<reference evidence="10" key="1">
    <citation type="submission" date="2018-08" db="EMBL/GenBank/DDBJ databases">
        <authorList>
            <person name="Kim S.-J."/>
            <person name="Jung G.-Y."/>
        </authorList>
    </citation>
    <scope>NUCLEOTIDE SEQUENCE [LARGE SCALE GENOMIC DNA]</scope>
    <source>
        <strain evidence="10">GY_H</strain>
    </source>
</reference>
<dbReference type="GO" id="GO:0006825">
    <property type="term" value="P:copper ion transport"/>
    <property type="evidence" value="ECO:0007669"/>
    <property type="project" value="InterPro"/>
</dbReference>
<dbReference type="Gene3D" id="2.60.40.1220">
    <property type="match status" value="1"/>
</dbReference>
<dbReference type="InterPro" id="IPR007348">
    <property type="entry name" value="CopC_dom"/>
</dbReference>
<evidence type="ECO:0000259" key="8">
    <source>
        <dbReference type="Pfam" id="PF04234"/>
    </source>
</evidence>
<feature type="chain" id="PRO_5016911686" evidence="7">
    <location>
        <begin position="27"/>
        <end position="123"/>
    </location>
</feature>
<dbReference type="PANTHER" id="PTHR34820:SF4">
    <property type="entry name" value="INNER MEMBRANE PROTEIN YEBZ"/>
    <property type="match status" value="1"/>
</dbReference>
<dbReference type="NCBIfam" id="NF033814">
    <property type="entry name" value="copper_CopC"/>
    <property type="match status" value="1"/>
</dbReference>
<dbReference type="Proteomes" id="UP000263993">
    <property type="component" value="Unassembled WGS sequence"/>
</dbReference>
<dbReference type="InterPro" id="IPR047685">
    <property type="entry name" value="CopC-like"/>
</dbReference>
<evidence type="ECO:0000256" key="3">
    <source>
        <dbReference type="ARBA" id="ARBA00022723"/>
    </source>
</evidence>
<dbReference type="AlphaFoldDB" id="A0A371B136"/>
<comment type="subcellular location">
    <subcellularLocation>
        <location evidence="1">Periplasm</location>
    </subcellularLocation>
</comment>
<keyword evidence="4 7" id="KW-0732">Signal</keyword>
<evidence type="ECO:0000256" key="6">
    <source>
        <dbReference type="ARBA" id="ARBA00023008"/>
    </source>
</evidence>
<dbReference type="EMBL" id="QRGO01000003">
    <property type="protein sequence ID" value="RDV01260.1"/>
    <property type="molecule type" value="Genomic_DNA"/>
</dbReference>
<dbReference type="GO" id="GO:0042597">
    <property type="term" value="C:periplasmic space"/>
    <property type="evidence" value="ECO:0007669"/>
    <property type="project" value="UniProtKB-SubCell"/>
</dbReference>
<dbReference type="RefSeq" id="WP_115518778.1">
    <property type="nucleotide sequence ID" value="NZ_QRGO01000003.1"/>
</dbReference>
<dbReference type="OrthoDB" id="9796814at2"/>
<feature type="domain" description="CopC" evidence="8">
    <location>
        <begin position="27"/>
        <end position="121"/>
    </location>
</feature>
<dbReference type="PANTHER" id="PTHR34820">
    <property type="entry name" value="INNER MEMBRANE PROTEIN YEBZ"/>
    <property type="match status" value="1"/>
</dbReference>
<dbReference type="GO" id="GO:0005886">
    <property type="term" value="C:plasma membrane"/>
    <property type="evidence" value="ECO:0007669"/>
    <property type="project" value="TreeGrafter"/>
</dbReference>
<feature type="signal peptide" evidence="7">
    <location>
        <begin position="1"/>
        <end position="26"/>
    </location>
</feature>
<comment type="similarity">
    <text evidence="2">Belongs to the CopC family.</text>
</comment>
<organism evidence="9 10">
    <name type="scientific">Undibacter mobilis</name>
    <dbReference type="NCBI Taxonomy" id="2292256"/>
    <lineage>
        <taxon>Bacteria</taxon>
        <taxon>Pseudomonadati</taxon>
        <taxon>Pseudomonadota</taxon>
        <taxon>Alphaproteobacteria</taxon>
        <taxon>Hyphomicrobiales</taxon>
        <taxon>Nitrobacteraceae</taxon>
        <taxon>Undibacter</taxon>
    </lineage>
</organism>
<dbReference type="InterPro" id="IPR014756">
    <property type="entry name" value="Ig_E-set"/>
</dbReference>
<dbReference type="InterPro" id="IPR014755">
    <property type="entry name" value="Cu-Rt/internalin_Ig-like"/>
</dbReference>
<dbReference type="GO" id="GO:0046688">
    <property type="term" value="P:response to copper ion"/>
    <property type="evidence" value="ECO:0007669"/>
    <property type="project" value="InterPro"/>
</dbReference>
<dbReference type="SUPFAM" id="SSF81296">
    <property type="entry name" value="E set domains"/>
    <property type="match status" value="1"/>
</dbReference>
<evidence type="ECO:0000256" key="1">
    <source>
        <dbReference type="ARBA" id="ARBA00004418"/>
    </source>
</evidence>
<dbReference type="InterPro" id="IPR032694">
    <property type="entry name" value="CopC/D"/>
</dbReference>
<keyword evidence="5" id="KW-0574">Periplasm</keyword>
<proteinExistence type="inferred from homology"/>
<comment type="caution">
    <text evidence="9">The sequence shown here is derived from an EMBL/GenBank/DDBJ whole genome shotgun (WGS) entry which is preliminary data.</text>
</comment>
<evidence type="ECO:0000256" key="2">
    <source>
        <dbReference type="ARBA" id="ARBA00010509"/>
    </source>
</evidence>
<gene>
    <name evidence="9" type="ORF">DXH78_18690</name>
</gene>
<keyword evidence="10" id="KW-1185">Reference proteome</keyword>
<evidence type="ECO:0000313" key="9">
    <source>
        <dbReference type="EMBL" id="RDV01260.1"/>
    </source>
</evidence>
<sequence length="123" mass="12999">MRRVFTKHQGLLIAGALALAPISALAHGHLDHAKPAVGATVAAPKEVSLWFTEAVEPKFSSIVVQDAKGTAMQIGKAEVAADNAANLKIKVKPLTPGVYSVTWKILSVDTHRTQGTFSFTVSP</sequence>
<evidence type="ECO:0000313" key="10">
    <source>
        <dbReference type="Proteomes" id="UP000263993"/>
    </source>
</evidence>